<proteinExistence type="predicted"/>
<sequence length="419" mass="47411">MTPSTELKLPIELLPSIFELVLPKVLAALTRCNKRFYELCNPLLYKEVHLHTPTQLVLLSGSQKAVQMLGTTRSLLIDEFALYLEAWDDVDAKHPPNPFHYLVRVLHAATSLRSFKVGRGDVPVSYSKRADWGEESDCSSELLRSAVDPGFLPELVHLSVFNPAHPNKSCFDVLRRDRAVECYSLWNNTDIHVKVSPASESSNATAPDPQSPPSIYSQQRTSGQEVGRLIWKSVDANSRPGLNYFGFLVQFPDVVFDNELPPIHNIFPWLKDVLAAAEFPQLQVLEFHVVRRSQTWDWAIALDAQRSSIEELQAIAPKLESVGISSSRTYWKRWIPAPGETSLCPTIPHWTPCPAMDPQVDMRAILVWWLDALGLDVSGMQDRKAMKDFAKQLSAAMNERWDFMAPSEATLYDRLFSHF</sequence>
<accession>A0A8H3AGY4</accession>
<dbReference type="AlphaFoldDB" id="A0A8H3AGY4"/>
<evidence type="ECO:0000313" key="3">
    <source>
        <dbReference type="EMBL" id="CAE6421174.1"/>
    </source>
</evidence>
<feature type="region of interest" description="Disordered" evidence="1">
    <location>
        <begin position="197"/>
        <end position="219"/>
    </location>
</feature>
<reference evidence="3" key="1">
    <citation type="submission" date="2021-01" db="EMBL/GenBank/DDBJ databases">
        <authorList>
            <person name="Kaushik A."/>
        </authorList>
    </citation>
    <scope>NUCLEOTIDE SEQUENCE</scope>
    <source>
        <strain evidence="3">AG1-1C</strain>
    </source>
</reference>
<name>A0A8H3AGY4_9AGAM</name>
<dbReference type="EMBL" id="CAJMWS010000321">
    <property type="protein sequence ID" value="CAE6421174.1"/>
    <property type="molecule type" value="Genomic_DNA"/>
</dbReference>
<protein>
    <recommendedName>
        <fullName evidence="2">F-box domain-containing protein</fullName>
    </recommendedName>
</protein>
<dbReference type="PROSITE" id="PS50181">
    <property type="entry name" value="FBOX"/>
    <property type="match status" value="1"/>
</dbReference>
<gene>
    <name evidence="3" type="ORF">RDB_LOCUS87057</name>
</gene>
<dbReference type="InterPro" id="IPR001810">
    <property type="entry name" value="F-box_dom"/>
</dbReference>
<organism evidence="3 4">
    <name type="scientific">Rhizoctonia solani</name>
    <dbReference type="NCBI Taxonomy" id="456999"/>
    <lineage>
        <taxon>Eukaryota</taxon>
        <taxon>Fungi</taxon>
        <taxon>Dikarya</taxon>
        <taxon>Basidiomycota</taxon>
        <taxon>Agaricomycotina</taxon>
        <taxon>Agaricomycetes</taxon>
        <taxon>Cantharellales</taxon>
        <taxon>Ceratobasidiaceae</taxon>
        <taxon>Rhizoctonia</taxon>
    </lineage>
</organism>
<comment type="caution">
    <text evidence="3">The sequence shown here is derived from an EMBL/GenBank/DDBJ whole genome shotgun (WGS) entry which is preliminary data.</text>
</comment>
<evidence type="ECO:0000313" key="4">
    <source>
        <dbReference type="Proteomes" id="UP000663846"/>
    </source>
</evidence>
<dbReference type="Proteomes" id="UP000663846">
    <property type="component" value="Unassembled WGS sequence"/>
</dbReference>
<evidence type="ECO:0000259" key="2">
    <source>
        <dbReference type="PROSITE" id="PS50181"/>
    </source>
</evidence>
<feature type="domain" description="F-box" evidence="2">
    <location>
        <begin position="3"/>
        <end position="48"/>
    </location>
</feature>
<evidence type="ECO:0000256" key="1">
    <source>
        <dbReference type="SAM" id="MobiDB-lite"/>
    </source>
</evidence>